<comment type="caution">
    <text evidence="2">The sequence shown here is derived from an EMBL/GenBank/DDBJ whole genome shotgun (WGS) entry which is preliminary data.</text>
</comment>
<organism evidence="2 3">
    <name type="scientific">Paramuricea clavata</name>
    <name type="common">Red gorgonian</name>
    <name type="synonym">Violescent sea-whip</name>
    <dbReference type="NCBI Taxonomy" id="317549"/>
    <lineage>
        <taxon>Eukaryota</taxon>
        <taxon>Metazoa</taxon>
        <taxon>Cnidaria</taxon>
        <taxon>Anthozoa</taxon>
        <taxon>Octocorallia</taxon>
        <taxon>Malacalcyonacea</taxon>
        <taxon>Plexauridae</taxon>
        <taxon>Paramuricea</taxon>
    </lineage>
</organism>
<dbReference type="PROSITE" id="PS50923">
    <property type="entry name" value="SUSHI"/>
    <property type="match status" value="2"/>
</dbReference>
<name>A0A6S7K2U0_PARCT</name>
<dbReference type="PANTHER" id="PTHR46534">
    <property type="entry name" value="IGGFC_BINDING DOMAIN-CONTAINING PROTEIN"/>
    <property type="match status" value="1"/>
</dbReference>
<feature type="disulfide bond" evidence="1">
    <location>
        <begin position="429"/>
        <end position="456"/>
    </location>
</feature>
<dbReference type="CDD" id="cd00033">
    <property type="entry name" value="CCP"/>
    <property type="match status" value="2"/>
</dbReference>
<protein>
    <submittedName>
        <fullName evidence="2">Uncharacterized protein</fullName>
    </submittedName>
</protein>
<gene>
    <name evidence="2" type="ORF">PACLA_8A055182</name>
</gene>
<dbReference type="InterPro" id="IPR035234">
    <property type="entry name" value="IgGFc-bd_N"/>
</dbReference>
<dbReference type="InterPro" id="IPR036383">
    <property type="entry name" value="TSP1_rpt_sf"/>
</dbReference>
<dbReference type="InterPro" id="IPR035976">
    <property type="entry name" value="Sushi/SCR/CCP_sf"/>
</dbReference>
<dbReference type="Proteomes" id="UP001152795">
    <property type="component" value="Unassembled WGS sequence"/>
</dbReference>
<dbReference type="PANTHER" id="PTHR46534:SF1">
    <property type="entry name" value="IGGFC-BINDING PROTEIN N-TERMINAL DOMAIN-CONTAINING PROTEIN"/>
    <property type="match status" value="1"/>
</dbReference>
<dbReference type="InterPro" id="IPR000436">
    <property type="entry name" value="Sushi_SCR_CCP_dom"/>
</dbReference>
<dbReference type="Pfam" id="PF00084">
    <property type="entry name" value="Sushi"/>
    <property type="match status" value="2"/>
</dbReference>
<evidence type="ECO:0000256" key="1">
    <source>
        <dbReference type="PROSITE-ProRule" id="PRU00302"/>
    </source>
</evidence>
<dbReference type="Gene3D" id="2.20.100.10">
    <property type="entry name" value="Thrombospondin type-1 (TSP1) repeat"/>
    <property type="match status" value="1"/>
</dbReference>
<dbReference type="SMART" id="SM00032">
    <property type="entry name" value="CCP"/>
    <property type="match status" value="2"/>
</dbReference>
<dbReference type="SMART" id="SM00209">
    <property type="entry name" value="TSP1"/>
    <property type="match status" value="1"/>
</dbReference>
<dbReference type="SUPFAM" id="SSF82895">
    <property type="entry name" value="TSP-1 type 1 repeat"/>
    <property type="match status" value="1"/>
</dbReference>
<dbReference type="OrthoDB" id="5951868at2759"/>
<keyword evidence="1" id="KW-1015">Disulfide bond</keyword>
<dbReference type="Pfam" id="PF00090">
    <property type="entry name" value="TSP_1"/>
    <property type="match status" value="1"/>
</dbReference>
<dbReference type="InterPro" id="IPR000884">
    <property type="entry name" value="TSP1_rpt"/>
</dbReference>
<proteinExistence type="predicted"/>
<dbReference type="Gene3D" id="2.10.70.10">
    <property type="entry name" value="Complement Module, domain 1"/>
    <property type="match status" value="2"/>
</dbReference>
<keyword evidence="1" id="KW-0768">Sushi</keyword>
<accession>A0A6S7K2U0</accession>
<dbReference type="Pfam" id="PF17517">
    <property type="entry name" value="IgGFc_binding"/>
    <property type="match status" value="1"/>
</dbReference>
<reference evidence="2" key="1">
    <citation type="submission" date="2020-04" db="EMBL/GenBank/DDBJ databases">
        <authorList>
            <person name="Alioto T."/>
            <person name="Alioto T."/>
            <person name="Gomez Garrido J."/>
        </authorList>
    </citation>
    <scope>NUCLEOTIDE SEQUENCE</scope>
    <source>
        <strain evidence="2">A484AB</strain>
    </source>
</reference>
<sequence>MHSTVVDTLGISVTASADVAVFCINYRLYTSDSYLALPTNALGRKYVVASYAKSNVGIISPQDDTIVRIILNTKGTVRYNGRSYTKGQIINVKLNKLGTFHLDHPSDLSGTIVEANKPIAVLSGDKCAKIKTRYCDHLVEFLLPARNWGTKFLVATTGIMDKNEGDFFRVFSYENDTRVRSKHGDRVLKSGDFTEFDLRKELSSFFECSKPCQVVQYTKGYSNRRGKEVDSSMLFVPSISHFLNGYHVFLLGIKKNSYQHSTTILIKASEKDGLLVNGKNATGFVWKNIEGTQYSWTIIQISSETAITHSSRNALFGALVFGEADFHSHGYPGGLNFLFNASVTASWSQWEEWSDCSVLCNGGIQTRRRTCISTNSIQDDNTQCLGKPDESRACATWKCAVTCTNVSSIKNGQISVDGTLEGDIISFTCEQNYVLVGEKRLRCMSSGKWNASEPKCEEKCSDPSKSTNARVIGNEFYHGKEVKFVCPEDNILIPGSSKKLTCENGKWNGSLPSCKGNNNIMSGNEV</sequence>
<keyword evidence="3" id="KW-1185">Reference proteome</keyword>
<evidence type="ECO:0000313" key="3">
    <source>
        <dbReference type="Proteomes" id="UP001152795"/>
    </source>
</evidence>
<evidence type="ECO:0000313" key="2">
    <source>
        <dbReference type="EMBL" id="CAB4036060.1"/>
    </source>
</evidence>
<dbReference type="SUPFAM" id="SSF57535">
    <property type="entry name" value="Complement control module/SCR domain"/>
    <property type="match status" value="2"/>
</dbReference>
<dbReference type="EMBL" id="CACRXK020021659">
    <property type="protein sequence ID" value="CAB4036060.1"/>
    <property type="molecule type" value="Genomic_DNA"/>
</dbReference>
<comment type="caution">
    <text evidence="1">Lacks conserved residue(s) required for the propagation of feature annotation.</text>
</comment>
<dbReference type="AlphaFoldDB" id="A0A6S7K2U0"/>
<dbReference type="PROSITE" id="PS50092">
    <property type="entry name" value="TSP1"/>
    <property type="match status" value="1"/>
</dbReference>
<dbReference type="PRINTS" id="PR01705">
    <property type="entry name" value="TSP1REPEAT"/>
</dbReference>